<protein>
    <recommendedName>
        <fullName evidence="3">Reverse transcriptase domain-containing protein</fullName>
    </recommendedName>
</protein>
<dbReference type="AlphaFoldDB" id="A0AAV3S2V4"/>
<name>A0AAV3S2V4_LITER</name>
<dbReference type="PANTHER" id="PTHR33116">
    <property type="entry name" value="REVERSE TRANSCRIPTASE ZINC-BINDING DOMAIN-CONTAINING PROTEIN-RELATED-RELATED"/>
    <property type="match status" value="1"/>
</dbReference>
<evidence type="ECO:0000313" key="1">
    <source>
        <dbReference type="EMBL" id="GAA0187350.1"/>
    </source>
</evidence>
<comment type="caution">
    <text evidence="1">The sequence shown here is derived from an EMBL/GenBank/DDBJ whole genome shotgun (WGS) entry which is preliminary data.</text>
</comment>
<dbReference type="EMBL" id="BAABME010014618">
    <property type="protein sequence ID" value="GAA0187350.1"/>
    <property type="molecule type" value="Genomic_DNA"/>
</dbReference>
<evidence type="ECO:0000313" key="2">
    <source>
        <dbReference type="Proteomes" id="UP001454036"/>
    </source>
</evidence>
<evidence type="ECO:0008006" key="3">
    <source>
        <dbReference type="Google" id="ProtNLM"/>
    </source>
</evidence>
<reference evidence="1 2" key="1">
    <citation type="submission" date="2024-01" db="EMBL/GenBank/DDBJ databases">
        <title>The complete chloroplast genome sequence of Lithospermum erythrorhizon: insights into the phylogenetic relationship among Boraginaceae species and the maternal lineages of purple gromwells.</title>
        <authorList>
            <person name="Okada T."/>
            <person name="Watanabe K."/>
        </authorList>
    </citation>
    <scope>NUCLEOTIDE SEQUENCE [LARGE SCALE GENOMIC DNA]</scope>
</reference>
<proteinExistence type="predicted"/>
<keyword evidence="2" id="KW-1185">Reference proteome</keyword>
<sequence>MNYVESVIYSLLINGDQVGYIKPGRGLCQGNPLYPYLFIICTEGLISLLEAACSRGELEGLKLGPGLESMTHLMFADDTLLVGQLVNTQKSTILFSPNVSEDTRKAIIDLLGIPEVAFHGKYLGLPIRLTLLRKKFSSIINRVKAKVDNWKPRLLSTADITTQKKKIHWLAWHTLCKPKHEGGLGFRDTQSFSQALLCKQTWKFITEPDSSLSRIYKAKYFPKGDFWTT</sequence>
<accession>A0AAV3S2V4</accession>
<organism evidence="1 2">
    <name type="scientific">Lithospermum erythrorhizon</name>
    <name type="common">Purple gromwell</name>
    <name type="synonym">Lithospermum officinale var. erythrorhizon</name>
    <dbReference type="NCBI Taxonomy" id="34254"/>
    <lineage>
        <taxon>Eukaryota</taxon>
        <taxon>Viridiplantae</taxon>
        <taxon>Streptophyta</taxon>
        <taxon>Embryophyta</taxon>
        <taxon>Tracheophyta</taxon>
        <taxon>Spermatophyta</taxon>
        <taxon>Magnoliopsida</taxon>
        <taxon>eudicotyledons</taxon>
        <taxon>Gunneridae</taxon>
        <taxon>Pentapetalae</taxon>
        <taxon>asterids</taxon>
        <taxon>lamiids</taxon>
        <taxon>Boraginales</taxon>
        <taxon>Boraginaceae</taxon>
        <taxon>Boraginoideae</taxon>
        <taxon>Lithospermeae</taxon>
        <taxon>Lithospermum</taxon>
    </lineage>
</organism>
<dbReference type="PANTHER" id="PTHR33116:SF86">
    <property type="entry name" value="REVERSE TRANSCRIPTASE DOMAIN-CONTAINING PROTEIN"/>
    <property type="match status" value="1"/>
</dbReference>
<dbReference type="Proteomes" id="UP001454036">
    <property type="component" value="Unassembled WGS sequence"/>
</dbReference>
<gene>
    <name evidence="1" type="ORF">LIER_34638</name>
</gene>